<evidence type="ECO:0000313" key="1">
    <source>
        <dbReference type="EMBL" id="KAI0049251.1"/>
    </source>
</evidence>
<dbReference type="Proteomes" id="UP000814033">
    <property type="component" value="Unassembled WGS sequence"/>
</dbReference>
<organism evidence="1 2">
    <name type="scientific">Auriscalpium vulgare</name>
    <dbReference type="NCBI Taxonomy" id="40419"/>
    <lineage>
        <taxon>Eukaryota</taxon>
        <taxon>Fungi</taxon>
        <taxon>Dikarya</taxon>
        <taxon>Basidiomycota</taxon>
        <taxon>Agaricomycotina</taxon>
        <taxon>Agaricomycetes</taxon>
        <taxon>Russulales</taxon>
        <taxon>Auriscalpiaceae</taxon>
        <taxon>Auriscalpium</taxon>
    </lineage>
</organism>
<evidence type="ECO:0000313" key="2">
    <source>
        <dbReference type="Proteomes" id="UP000814033"/>
    </source>
</evidence>
<gene>
    <name evidence="1" type="ORF">FA95DRAFT_1557046</name>
</gene>
<name>A0ACB8RZH9_9AGAM</name>
<comment type="caution">
    <text evidence="1">The sequence shown here is derived from an EMBL/GenBank/DDBJ whole genome shotgun (WGS) entry which is preliminary data.</text>
</comment>
<dbReference type="EMBL" id="MU275875">
    <property type="protein sequence ID" value="KAI0049251.1"/>
    <property type="molecule type" value="Genomic_DNA"/>
</dbReference>
<protein>
    <submittedName>
        <fullName evidence="1">Ribosomal RNA processing protein</fullName>
    </submittedName>
</protein>
<keyword evidence="2" id="KW-1185">Reference proteome</keyword>
<reference evidence="1" key="2">
    <citation type="journal article" date="2022" name="New Phytol.">
        <title>Evolutionary transition to the ectomycorrhizal habit in the genomes of a hyperdiverse lineage of mushroom-forming fungi.</title>
        <authorList>
            <person name="Looney B."/>
            <person name="Miyauchi S."/>
            <person name="Morin E."/>
            <person name="Drula E."/>
            <person name="Courty P.E."/>
            <person name="Kohler A."/>
            <person name="Kuo A."/>
            <person name="LaButti K."/>
            <person name="Pangilinan J."/>
            <person name="Lipzen A."/>
            <person name="Riley R."/>
            <person name="Andreopoulos W."/>
            <person name="He G."/>
            <person name="Johnson J."/>
            <person name="Nolan M."/>
            <person name="Tritt A."/>
            <person name="Barry K.W."/>
            <person name="Grigoriev I.V."/>
            <person name="Nagy L.G."/>
            <person name="Hibbett D."/>
            <person name="Henrissat B."/>
            <person name="Matheny P.B."/>
            <person name="Labbe J."/>
            <person name="Martin F.M."/>
        </authorList>
    </citation>
    <scope>NUCLEOTIDE SEQUENCE</scope>
    <source>
        <strain evidence="1">FP105234-sp</strain>
    </source>
</reference>
<sequence length="260" mass="29542">MSDKPLVQQGLASELAELLLTIKPSTSSLAFLRGFWQTTVREWNGIDRLRIDKYYMLVRRYVNASFRLLLRAQWEPKLCQEYNDILTAPGGPLCPNDNRVPLSLAYHLSDIYLEELDKVLSPSTGSDGDELPPAPLDTLLSPFLGLAARTSSKDTYERVRSAFLNPLFEALITTHNDEPPSQKRRRLLESDLTSVVDRTRVSDSATDRPLGKPALRQALLKQLFNVASDPETRDSNRRKLYAFWKSYIEDDEDERPVDGS</sequence>
<reference evidence="1" key="1">
    <citation type="submission" date="2021-02" db="EMBL/GenBank/DDBJ databases">
        <authorList>
            <consortium name="DOE Joint Genome Institute"/>
            <person name="Ahrendt S."/>
            <person name="Looney B.P."/>
            <person name="Miyauchi S."/>
            <person name="Morin E."/>
            <person name="Drula E."/>
            <person name="Courty P.E."/>
            <person name="Chicoki N."/>
            <person name="Fauchery L."/>
            <person name="Kohler A."/>
            <person name="Kuo A."/>
            <person name="Labutti K."/>
            <person name="Pangilinan J."/>
            <person name="Lipzen A."/>
            <person name="Riley R."/>
            <person name="Andreopoulos W."/>
            <person name="He G."/>
            <person name="Johnson J."/>
            <person name="Barry K.W."/>
            <person name="Grigoriev I.V."/>
            <person name="Nagy L."/>
            <person name="Hibbett D."/>
            <person name="Henrissat B."/>
            <person name="Matheny P.B."/>
            <person name="Labbe J."/>
            <person name="Martin F."/>
        </authorList>
    </citation>
    <scope>NUCLEOTIDE SEQUENCE</scope>
    <source>
        <strain evidence="1">FP105234-sp</strain>
    </source>
</reference>
<proteinExistence type="predicted"/>
<accession>A0ACB8RZH9</accession>